<evidence type="ECO:0000313" key="2">
    <source>
        <dbReference type="Proteomes" id="UP001064489"/>
    </source>
</evidence>
<evidence type="ECO:0000313" key="1">
    <source>
        <dbReference type="EMBL" id="KAI9159897.1"/>
    </source>
</evidence>
<sequence>MSVEYLCAHGKDPLRSREMSGFGKMSNVDRIWHEKASMWQRTIMGEMSTSYQKAMTCCKDKHAKLCDYRERVKRENAVDMFLASEEFYQTHEKAFDIAVKKIRALLVQSYLDFDFSAFDADVQKATESRVRKEGVPVKDKFEDF</sequence>
<dbReference type="Proteomes" id="UP001064489">
    <property type="component" value="Chromosome 2"/>
</dbReference>
<comment type="caution">
    <text evidence="1">The sequence shown here is derived from an EMBL/GenBank/DDBJ whole genome shotgun (WGS) entry which is preliminary data.</text>
</comment>
<name>A0AAD5NIM5_ACENE</name>
<accession>A0AAD5NIM5</accession>
<organism evidence="1 2">
    <name type="scientific">Acer negundo</name>
    <name type="common">Box elder</name>
    <dbReference type="NCBI Taxonomy" id="4023"/>
    <lineage>
        <taxon>Eukaryota</taxon>
        <taxon>Viridiplantae</taxon>
        <taxon>Streptophyta</taxon>
        <taxon>Embryophyta</taxon>
        <taxon>Tracheophyta</taxon>
        <taxon>Spermatophyta</taxon>
        <taxon>Magnoliopsida</taxon>
        <taxon>eudicotyledons</taxon>
        <taxon>Gunneridae</taxon>
        <taxon>Pentapetalae</taxon>
        <taxon>rosids</taxon>
        <taxon>malvids</taxon>
        <taxon>Sapindales</taxon>
        <taxon>Sapindaceae</taxon>
        <taxon>Hippocastanoideae</taxon>
        <taxon>Acereae</taxon>
        <taxon>Acer</taxon>
    </lineage>
</organism>
<dbReference type="AlphaFoldDB" id="A0AAD5NIM5"/>
<dbReference type="EMBL" id="JAJSOW010000106">
    <property type="protein sequence ID" value="KAI9159897.1"/>
    <property type="molecule type" value="Genomic_DNA"/>
</dbReference>
<reference evidence="1" key="1">
    <citation type="journal article" date="2022" name="Plant J.">
        <title>Strategies of tolerance reflected in two North American maple genomes.</title>
        <authorList>
            <person name="McEvoy S.L."/>
            <person name="Sezen U.U."/>
            <person name="Trouern-Trend A."/>
            <person name="McMahon S.M."/>
            <person name="Schaberg P.G."/>
            <person name="Yang J."/>
            <person name="Wegrzyn J.L."/>
            <person name="Swenson N.G."/>
        </authorList>
    </citation>
    <scope>NUCLEOTIDE SEQUENCE</scope>
    <source>
        <strain evidence="1">91603</strain>
    </source>
</reference>
<keyword evidence="2" id="KW-1185">Reference proteome</keyword>
<reference evidence="1" key="2">
    <citation type="submission" date="2023-02" db="EMBL/GenBank/DDBJ databases">
        <authorList>
            <person name="Swenson N.G."/>
            <person name="Wegrzyn J.L."/>
            <person name="Mcevoy S.L."/>
        </authorList>
    </citation>
    <scope>NUCLEOTIDE SEQUENCE</scope>
    <source>
        <strain evidence="1">91603</strain>
        <tissue evidence="1">Leaf</tissue>
    </source>
</reference>
<proteinExistence type="predicted"/>
<protein>
    <submittedName>
        <fullName evidence="1">Uncharacterized protein</fullName>
    </submittedName>
</protein>
<gene>
    <name evidence="1" type="ORF">LWI28_003039</name>
</gene>